<dbReference type="PANTHER" id="PTHR31225">
    <property type="entry name" value="OS04G0344100 PROTEIN-RELATED"/>
    <property type="match status" value="1"/>
</dbReference>
<dbReference type="EMBL" id="JACMSC010000018">
    <property type="protein sequence ID" value="KAG6476425.1"/>
    <property type="molecule type" value="Genomic_DNA"/>
</dbReference>
<evidence type="ECO:0000313" key="6">
    <source>
        <dbReference type="Proteomes" id="UP000734854"/>
    </source>
</evidence>
<dbReference type="Pfam" id="PF03936">
    <property type="entry name" value="Terpene_synth_C"/>
    <property type="match status" value="1"/>
</dbReference>
<evidence type="ECO:0000313" key="5">
    <source>
        <dbReference type="EMBL" id="KAG6476425.1"/>
    </source>
</evidence>
<dbReference type="GO" id="GO:0000287">
    <property type="term" value="F:magnesium ion binding"/>
    <property type="evidence" value="ECO:0007669"/>
    <property type="project" value="InterPro"/>
</dbReference>
<dbReference type="PANTHER" id="PTHR31225:SF204">
    <property type="entry name" value="(R)-LIMONENE SYNTHASE"/>
    <property type="match status" value="1"/>
</dbReference>
<dbReference type="SFLD" id="SFLDS00005">
    <property type="entry name" value="Isoprenoid_Synthase_Type_I"/>
    <property type="match status" value="1"/>
</dbReference>
<dbReference type="InterPro" id="IPR001906">
    <property type="entry name" value="Terpene_synth_N"/>
</dbReference>
<keyword evidence="6" id="KW-1185">Reference proteome</keyword>
<dbReference type="Gene3D" id="1.10.600.10">
    <property type="entry name" value="Farnesyl Diphosphate Synthase"/>
    <property type="match status" value="1"/>
</dbReference>
<evidence type="ECO:0000259" key="3">
    <source>
        <dbReference type="Pfam" id="PF03936"/>
    </source>
</evidence>
<dbReference type="Pfam" id="PF01397">
    <property type="entry name" value="Terpene_synth"/>
    <property type="match status" value="1"/>
</dbReference>
<dbReference type="GO" id="GO:0016114">
    <property type="term" value="P:terpenoid biosynthetic process"/>
    <property type="evidence" value="ECO:0007669"/>
    <property type="project" value="InterPro"/>
</dbReference>
<dbReference type="InterPro" id="IPR050148">
    <property type="entry name" value="Terpene_synthase-like"/>
</dbReference>
<dbReference type="Proteomes" id="UP000734854">
    <property type="component" value="Unassembled WGS sequence"/>
</dbReference>
<name>A0A8J5EXD6_ZINOF</name>
<dbReference type="Gene3D" id="1.50.10.130">
    <property type="entry name" value="Terpene synthase, N-terminal domain"/>
    <property type="match status" value="1"/>
</dbReference>
<accession>A0A8J5EXD6</accession>
<dbReference type="EMBL" id="JACMSC010000018">
    <property type="protein sequence ID" value="KAG6476424.1"/>
    <property type="molecule type" value="Genomic_DNA"/>
</dbReference>
<evidence type="ECO:0000256" key="1">
    <source>
        <dbReference type="ARBA" id="ARBA00022723"/>
    </source>
</evidence>
<dbReference type="InterPro" id="IPR005630">
    <property type="entry name" value="Terpene_synthase_metal-bd"/>
</dbReference>
<evidence type="ECO:0000313" key="4">
    <source>
        <dbReference type="EMBL" id="KAG6476424.1"/>
    </source>
</evidence>
<protein>
    <submittedName>
        <fullName evidence="4">Uncharacterized protein</fullName>
    </submittedName>
</protein>
<dbReference type="SMR" id="A0A8J5EXD6"/>
<dbReference type="InterPro" id="IPR008949">
    <property type="entry name" value="Isoprenoid_synthase_dom_sf"/>
</dbReference>
<dbReference type="SFLD" id="SFLDG01019">
    <property type="entry name" value="Terpene_Cyclase_Like_1_C_Termi"/>
    <property type="match status" value="1"/>
</dbReference>
<dbReference type="InterPro" id="IPR008930">
    <property type="entry name" value="Terpenoid_cyclase/PrenylTrfase"/>
</dbReference>
<organism evidence="4 6">
    <name type="scientific">Zingiber officinale</name>
    <name type="common">Ginger</name>
    <name type="synonym">Amomum zingiber</name>
    <dbReference type="NCBI Taxonomy" id="94328"/>
    <lineage>
        <taxon>Eukaryota</taxon>
        <taxon>Viridiplantae</taxon>
        <taxon>Streptophyta</taxon>
        <taxon>Embryophyta</taxon>
        <taxon>Tracheophyta</taxon>
        <taxon>Spermatophyta</taxon>
        <taxon>Magnoliopsida</taxon>
        <taxon>Liliopsida</taxon>
        <taxon>Zingiberales</taxon>
        <taxon>Zingiberaceae</taxon>
        <taxon>Zingiber</taxon>
    </lineage>
</organism>
<dbReference type="SUPFAM" id="SSF48239">
    <property type="entry name" value="Terpenoid cyclases/Protein prenyltransferases"/>
    <property type="match status" value="1"/>
</dbReference>
<sequence length="688" mass="77488">MNTALDLAKMTVKDGLMHIYKQTGGVERISKHRELIDTMSTLFSSVSLAVLSSNPSFLKPSSSTTKLQLFFSHQDHLSFSFPRMVVSPSASTNLTVRTPPPSAIVSSSVPASMSAAGIVLFWFKIYPGNNERHADEGKMKQLISAITGHLASLGDGLEDLSSSPRDALTMVDVIERLGIQRYFQEQIHKIIHLSYLRWHEQLGFHDDADATLMGFRLLRLFGYYVTAVPSLPLSPAWEEHVQEETHRPSSEQTLSTLPPVSPMLETAQAQEVTSLPSGSPALALLVSPRVGFPSESTIMAQVKEFASFQLRQVFLEGDQSLLKANNLDMEIKFALEYPRRYLLPRLESRIVINQLWPGSGCLNKCLQLAKIDLGMLQKLHQQEIASLEQWWKEQECSKTIPFRGGILKSHFLASTSIYEPEYSAYRAAFTKCSAFIVTIDDLMDLPGVDHLDILKFNEAVQRWDPSGCDDVPKFKAILSSFLATVEDMGAEASRTQGRDVLPYYKRAWQELIEGYTENAQWRSESRIPSMEEYLKASLPSISSTAIALSSLLMLPEPISDEALRLTGPGSRFMHLTNLVCRLTNDLGTFEFEARNGEIASAVSCYMKEQGCRQEEAMDALEGIIRSCWCELEWELFRSIRVLPECYRRGMISITRNSAFVYKRGDSYSLADDKEYAMLLRDYFFKPIH</sequence>
<reference evidence="4 6" key="1">
    <citation type="submission" date="2020-08" db="EMBL/GenBank/DDBJ databases">
        <title>Plant Genome Project.</title>
        <authorList>
            <person name="Zhang R.-G."/>
        </authorList>
    </citation>
    <scope>NUCLEOTIDE SEQUENCE [LARGE SCALE GENOMIC DNA]</scope>
    <source>
        <tissue evidence="4">Rhizome</tissue>
    </source>
</reference>
<comment type="caution">
    <text evidence="4">The sequence shown here is derived from an EMBL/GenBank/DDBJ whole genome shotgun (WGS) entry which is preliminary data.</text>
</comment>
<feature type="domain" description="Terpene synthase N-terminal" evidence="2">
    <location>
        <begin position="161"/>
        <end position="226"/>
    </location>
</feature>
<gene>
    <name evidence="4" type="ORF">ZIOFF_065665</name>
    <name evidence="5" type="ORF">ZIOFF_065666</name>
</gene>
<dbReference type="AlphaFoldDB" id="A0A8J5EXD6"/>
<dbReference type="InterPro" id="IPR036965">
    <property type="entry name" value="Terpene_synth_N_sf"/>
</dbReference>
<feature type="domain" description="Terpene synthase metal-binding" evidence="3">
    <location>
        <begin position="393"/>
        <end position="628"/>
    </location>
</feature>
<dbReference type="InterPro" id="IPR034741">
    <property type="entry name" value="Terpene_cyclase-like_1_C"/>
</dbReference>
<keyword evidence="1" id="KW-0479">Metal-binding</keyword>
<dbReference type="SUPFAM" id="SSF48576">
    <property type="entry name" value="Terpenoid synthases"/>
    <property type="match status" value="1"/>
</dbReference>
<dbReference type="GO" id="GO:0010333">
    <property type="term" value="F:terpene synthase activity"/>
    <property type="evidence" value="ECO:0007669"/>
    <property type="project" value="InterPro"/>
</dbReference>
<proteinExistence type="predicted"/>
<evidence type="ECO:0000259" key="2">
    <source>
        <dbReference type="Pfam" id="PF01397"/>
    </source>
</evidence>